<reference evidence="3 4" key="1">
    <citation type="submission" date="2017-08" db="EMBL/GenBank/DDBJ databases">
        <title>Harnessing the power of phylogenomics to disentangle the directionality and signatures of interkingdom host jumping in the parasitic fungal genus Tolypocladium.</title>
        <authorList>
            <person name="Quandt C.A."/>
            <person name="Patterson W."/>
            <person name="Spatafora J.W."/>
        </authorList>
    </citation>
    <scope>NUCLEOTIDE SEQUENCE [LARGE SCALE GENOMIC DNA]</scope>
    <source>
        <strain evidence="3 4">CBS 113982</strain>
    </source>
</reference>
<name>A0A2K3PZE3_9HYPO</name>
<dbReference type="EMBL" id="NRSZ01001265">
    <property type="protein sequence ID" value="PNY20668.1"/>
    <property type="molecule type" value="Genomic_DNA"/>
</dbReference>
<evidence type="ECO:0000313" key="3">
    <source>
        <dbReference type="EMBL" id="PNY20668.1"/>
    </source>
</evidence>
<dbReference type="OrthoDB" id="5597238at2759"/>
<feature type="region of interest" description="Disordered" evidence="1">
    <location>
        <begin position="108"/>
        <end position="183"/>
    </location>
</feature>
<evidence type="ECO:0000313" key="4">
    <source>
        <dbReference type="Proteomes" id="UP000236621"/>
    </source>
</evidence>
<feature type="compositionally biased region" description="Low complexity" evidence="1">
    <location>
        <begin position="124"/>
        <end position="146"/>
    </location>
</feature>
<protein>
    <submittedName>
        <fullName evidence="3">Uncharacterized protein</fullName>
    </submittedName>
</protein>
<keyword evidence="4" id="KW-1185">Reference proteome</keyword>
<gene>
    <name evidence="3" type="ORF">TCAP_07360</name>
</gene>
<evidence type="ECO:0000256" key="1">
    <source>
        <dbReference type="SAM" id="MobiDB-lite"/>
    </source>
</evidence>
<feature type="signal peptide" evidence="2">
    <location>
        <begin position="1"/>
        <end position="17"/>
    </location>
</feature>
<proteinExistence type="predicted"/>
<dbReference type="STRING" id="45235.A0A2K3PZE3"/>
<organism evidence="3 4">
    <name type="scientific">Tolypocladium capitatum</name>
    <dbReference type="NCBI Taxonomy" id="45235"/>
    <lineage>
        <taxon>Eukaryota</taxon>
        <taxon>Fungi</taxon>
        <taxon>Dikarya</taxon>
        <taxon>Ascomycota</taxon>
        <taxon>Pezizomycotina</taxon>
        <taxon>Sordariomycetes</taxon>
        <taxon>Hypocreomycetidae</taxon>
        <taxon>Hypocreales</taxon>
        <taxon>Ophiocordycipitaceae</taxon>
        <taxon>Tolypocladium</taxon>
    </lineage>
</organism>
<dbReference type="Proteomes" id="UP000236621">
    <property type="component" value="Unassembled WGS sequence"/>
</dbReference>
<comment type="caution">
    <text evidence="3">The sequence shown here is derived from an EMBL/GenBank/DDBJ whole genome shotgun (WGS) entry which is preliminary data.</text>
</comment>
<sequence length="204" mass="18651">MRFAAFIVSGALALVAAQDTLSTAAAPTVSLTPAQAAQAACLKACKSGDVNCQARCVGVPNPDGSQVAATTKCVAACPQGDGSQAQTDQYAACVNKCIGTNYFTSGGTPQPTAGSGSGSGGGSSNTKTGAGGATQTSGGSGATQTGAGSGGSPTTTGGGGGSGGSGSGGSGGSGSSTSTSKGMAPAMTAAPVAVLGLVAAVLAF</sequence>
<feature type="chain" id="PRO_5014368340" evidence="2">
    <location>
        <begin position="18"/>
        <end position="204"/>
    </location>
</feature>
<accession>A0A2K3PZE3</accession>
<keyword evidence="2" id="KW-0732">Signal</keyword>
<evidence type="ECO:0000256" key="2">
    <source>
        <dbReference type="SAM" id="SignalP"/>
    </source>
</evidence>
<dbReference type="AlphaFoldDB" id="A0A2K3PZE3"/>
<feature type="compositionally biased region" description="Gly residues" evidence="1">
    <location>
        <begin position="147"/>
        <end position="174"/>
    </location>
</feature>